<dbReference type="RefSeq" id="XP_005763784.1">
    <property type="nucleotide sequence ID" value="XM_005763727.1"/>
</dbReference>
<dbReference type="KEGG" id="ehx:EMIHUDRAFT_452442"/>
<feature type="region of interest" description="Disordered" evidence="1">
    <location>
        <begin position="274"/>
        <end position="310"/>
    </location>
</feature>
<name>A0A0D3IJC0_EMIH1</name>
<keyword evidence="2" id="KW-1133">Transmembrane helix</keyword>
<accession>A0A0D3IJC0</accession>
<feature type="transmembrane region" description="Helical" evidence="2">
    <location>
        <begin position="83"/>
        <end position="105"/>
    </location>
</feature>
<feature type="transmembrane region" description="Helical" evidence="2">
    <location>
        <begin position="28"/>
        <end position="47"/>
    </location>
</feature>
<proteinExistence type="predicted"/>
<reference evidence="4" key="1">
    <citation type="journal article" date="2013" name="Nature">
        <title>Pan genome of the phytoplankton Emiliania underpins its global distribution.</title>
        <authorList>
            <person name="Read B.A."/>
            <person name="Kegel J."/>
            <person name="Klute M.J."/>
            <person name="Kuo A."/>
            <person name="Lefebvre S.C."/>
            <person name="Maumus F."/>
            <person name="Mayer C."/>
            <person name="Miller J."/>
            <person name="Monier A."/>
            <person name="Salamov A."/>
            <person name="Young J."/>
            <person name="Aguilar M."/>
            <person name="Claverie J.M."/>
            <person name="Frickenhaus S."/>
            <person name="Gonzalez K."/>
            <person name="Herman E.K."/>
            <person name="Lin Y.C."/>
            <person name="Napier J."/>
            <person name="Ogata H."/>
            <person name="Sarno A.F."/>
            <person name="Shmutz J."/>
            <person name="Schroeder D."/>
            <person name="de Vargas C."/>
            <person name="Verret F."/>
            <person name="von Dassow P."/>
            <person name="Valentin K."/>
            <person name="Van de Peer Y."/>
            <person name="Wheeler G."/>
            <person name="Dacks J.B."/>
            <person name="Delwiche C.F."/>
            <person name="Dyhrman S.T."/>
            <person name="Glockner G."/>
            <person name="John U."/>
            <person name="Richards T."/>
            <person name="Worden A.Z."/>
            <person name="Zhang X."/>
            <person name="Grigoriev I.V."/>
            <person name="Allen A.E."/>
            <person name="Bidle K."/>
            <person name="Borodovsky M."/>
            <person name="Bowler C."/>
            <person name="Brownlee C."/>
            <person name="Cock J.M."/>
            <person name="Elias M."/>
            <person name="Gladyshev V.N."/>
            <person name="Groth M."/>
            <person name="Guda C."/>
            <person name="Hadaegh A."/>
            <person name="Iglesias-Rodriguez M.D."/>
            <person name="Jenkins J."/>
            <person name="Jones B.M."/>
            <person name="Lawson T."/>
            <person name="Leese F."/>
            <person name="Lindquist E."/>
            <person name="Lobanov A."/>
            <person name="Lomsadze A."/>
            <person name="Malik S.B."/>
            <person name="Marsh M.E."/>
            <person name="Mackinder L."/>
            <person name="Mock T."/>
            <person name="Mueller-Roeber B."/>
            <person name="Pagarete A."/>
            <person name="Parker M."/>
            <person name="Probert I."/>
            <person name="Quesneville H."/>
            <person name="Raines C."/>
            <person name="Rensing S.A."/>
            <person name="Riano-Pachon D.M."/>
            <person name="Richier S."/>
            <person name="Rokitta S."/>
            <person name="Shiraiwa Y."/>
            <person name="Soanes D.M."/>
            <person name="van der Giezen M."/>
            <person name="Wahlund T.M."/>
            <person name="Williams B."/>
            <person name="Wilson W."/>
            <person name="Wolfe G."/>
            <person name="Wurch L.L."/>
        </authorList>
    </citation>
    <scope>NUCLEOTIDE SEQUENCE</scope>
</reference>
<sequence>MALFAEKESAAAEIQLELVRLRERELKFLVSHFHSLSTVVSIFIGLANHAFLHGIPPCPTPGEGCSDGIALQSAYQVLTVASLGLFTVALVVALICATMGWRLALCGPPGSMHQAVEALHQFRGQTSLALGAALLATFAAAAIHPLMLLHHSDLAHRPPRVVATASSASCAASAVVTWLGARSAIAHFRLPGEMRTRGYFTFGRRHQLAESRSRGATPGSGTPLRRWLARLTQSVFGAAVVRLTERLSGTVPQPVGRTAPRLIYELQRPLLGKESSGEGGASVGGAKALPAGEPGAGCGDSPGPHAKPAPARVCSVDASAMALRRAAHLVQQGRLGEARTLVREILGVLEARDASGRGAGQACEDCGTAGRGLAETSARFLSGGEELGEESVLLQRPRESLRFGTFLGKLF</sequence>
<evidence type="ECO:0000256" key="1">
    <source>
        <dbReference type="SAM" id="MobiDB-lite"/>
    </source>
</evidence>
<protein>
    <submittedName>
        <fullName evidence="3">Uncharacterized protein</fullName>
    </submittedName>
</protein>
<evidence type="ECO:0000313" key="3">
    <source>
        <dbReference type="EnsemblProtists" id="EOD11355"/>
    </source>
</evidence>
<evidence type="ECO:0000313" key="4">
    <source>
        <dbReference type="Proteomes" id="UP000013827"/>
    </source>
</evidence>
<dbReference type="HOGENOM" id="CLU_669849_0_0_1"/>
<keyword evidence="2" id="KW-0812">Transmembrane</keyword>
<dbReference type="EnsemblProtists" id="EOD11355">
    <property type="protein sequence ID" value="EOD11355"/>
    <property type="gene ID" value="EMIHUDRAFT_452442"/>
</dbReference>
<dbReference type="AlphaFoldDB" id="A0A0D3IJC0"/>
<dbReference type="PaxDb" id="2903-EOD11355"/>
<dbReference type="Proteomes" id="UP000013827">
    <property type="component" value="Unassembled WGS sequence"/>
</dbReference>
<reference evidence="3" key="2">
    <citation type="submission" date="2024-10" db="UniProtKB">
        <authorList>
            <consortium name="EnsemblProtists"/>
        </authorList>
    </citation>
    <scope>IDENTIFICATION</scope>
</reference>
<keyword evidence="4" id="KW-1185">Reference proteome</keyword>
<organism evidence="3 4">
    <name type="scientific">Emiliania huxleyi (strain CCMP1516)</name>
    <dbReference type="NCBI Taxonomy" id="280463"/>
    <lineage>
        <taxon>Eukaryota</taxon>
        <taxon>Haptista</taxon>
        <taxon>Haptophyta</taxon>
        <taxon>Prymnesiophyceae</taxon>
        <taxon>Isochrysidales</taxon>
        <taxon>Noelaerhabdaceae</taxon>
        <taxon>Emiliania</taxon>
    </lineage>
</organism>
<feature type="transmembrane region" description="Helical" evidence="2">
    <location>
        <begin position="126"/>
        <end position="149"/>
    </location>
</feature>
<evidence type="ECO:0000256" key="2">
    <source>
        <dbReference type="SAM" id="Phobius"/>
    </source>
</evidence>
<dbReference type="GeneID" id="17257466"/>
<keyword evidence="2" id="KW-0472">Membrane</keyword>